<sequence length="287" mass="32468">MSAARLWDRARLRPGDLPTLQETLDACDRQLLERVILEEFACRGTCVDAKRLKRMRRRLDASLDAMSTLRVERGPNKGWVLAPRESYVLDARQASIAWRLCAALVPRYDVAAAKRLLDASGGQAVSYKQVKAADRRLRSLTAGGQGSLEEDAFGERSYALSPWERTLGCKVWLGGDWRTRERYLVLASAFWEMTFFGFEYDKIQARMAREKAARLMGSSFDVGGKPLRFASAHRSGALAVDYGLSVPDRFSDDALKSLSQRVAVMNHNARHAFYERMLDLARRLERS</sequence>
<dbReference type="Pfam" id="PF20194">
    <property type="entry name" value="DUF6557"/>
    <property type="match status" value="1"/>
</dbReference>
<dbReference type="Proteomes" id="UP000587396">
    <property type="component" value="Unassembled WGS sequence"/>
</dbReference>
<dbReference type="EMBL" id="JACMSE010000009">
    <property type="protein sequence ID" value="MBC2890023.1"/>
    <property type="molecule type" value="Genomic_DNA"/>
</dbReference>
<organism evidence="1 2">
    <name type="scientific">Gordonibacter massiliensis</name>
    <name type="common">ex Traore et al. 2017</name>
    <dbReference type="NCBI Taxonomy" id="1841863"/>
    <lineage>
        <taxon>Bacteria</taxon>
        <taxon>Bacillati</taxon>
        <taxon>Actinomycetota</taxon>
        <taxon>Coriobacteriia</taxon>
        <taxon>Eggerthellales</taxon>
        <taxon>Eggerthellaceae</taxon>
        <taxon>Gordonibacter</taxon>
    </lineage>
</organism>
<comment type="caution">
    <text evidence="1">The sequence shown here is derived from an EMBL/GenBank/DDBJ whole genome shotgun (WGS) entry which is preliminary data.</text>
</comment>
<dbReference type="AlphaFoldDB" id="A0A842JDH1"/>
<protein>
    <submittedName>
        <fullName evidence="1">Uncharacterized protein</fullName>
    </submittedName>
</protein>
<gene>
    <name evidence="1" type="ORF">H7313_11830</name>
</gene>
<keyword evidence="2" id="KW-1185">Reference proteome</keyword>
<name>A0A842JDH1_9ACTN</name>
<reference evidence="1 2" key="1">
    <citation type="submission" date="2020-08" db="EMBL/GenBank/DDBJ databases">
        <authorList>
            <person name="Liu C."/>
            <person name="Sun Q."/>
        </authorList>
    </citation>
    <scope>NUCLEOTIDE SEQUENCE [LARGE SCALE GENOMIC DNA]</scope>
    <source>
        <strain evidence="1 2">N22</strain>
    </source>
</reference>
<evidence type="ECO:0000313" key="1">
    <source>
        <dbReference type="EMBL" id="MBC2890023.1"/>
    </source>
</evidence>
<evidence type="ECO:0000313" key="2">
    <source>
        <dbReference type="Proteomes" id="UP000587396"/>
    </source>
</evidence>
<accession>A0A842JDH1</accession>
<dbReference type="RefSeq" id="WP_185905781.1">
    <property type="nucleotide sequence ID" value="NZ_JACMSE010000009.1"/>
</dbReference>
<proteinExistence type="predicted"/>
<dbReference type="InterPro" id="IPR046687">
    <property type="entry name" value="DUF6557"/>
</dbReference>